<reference evidence="6" key="1">
    <citation type="journal article" date="2019" name="Int. J. Syst. Evol. Microbiol.">
        <title>The Global Catalogue of Microorganisms (GCM) 10K type strain sequencing project: providing services to taxonomists for standard genome sequencing and annotation.</title>
        <authorList>
            <consortium name="The Broad Institute Genomics Platform"/>
            <consortium name="The Broad Institute Genome Sequencing Center for Infectious Disease"/>
            <person name="Wu L."/>
            <person name="Ma J."/>
        </authorList>
    </citation>
    <scope>NUCLEOTIDE SEQUENCE [LARGE SCALE GENOMIC DNA]</scope>
    <source>
        <strain evidence="6">JCM 31696</strain>
    </source>
</reference>
<dbReference type="InterPro" id="IPR018060">
    <property type="entry name" value="HTH_AraC"/>
</dbReference>
<dbReference type="Pfam" id="PF12852">
    <property type="entry name" value="Cupin_6"/>
    <property type="match status" value="1"/>
</dbReference>
<keyword evidence="2" id="KW-0238">DNA-binding</keyword>
<dbReference type="InterPro" id="IPR050204">
    <property type="entry name" value="AraC_XylS_family_regulators"/>
</dbReference>
<dbReference type="PROSITE" id="PS00041">
    <property type="entry name" value="HTH_ARAC_FAMILY_1"/>
    <property type="match status" value="1"/>
</dbReference>
<protein>
    <submittedName>
        <fullName evidence="5">AraC family transcriptional regulator</fullName>
    </submittedName>
</protein>
<gene>
    <name evidence="5" type="ORF">ACFQ07_01815</name>
</gene>
<evidence type="ECO:0000313" key="6">
    <source>
        <dbReference type="Proteomes" id="UP001597083"/>
    </source>
</evidence>
<dbReference type="PRINTS" id="PR00032">
    <property type="entry name" value="HTHARAC"/>
</dbReference>
<dbReference type="InterPro" id="IPR020449">
    <property type="entry name" value="Tscrpt_reg_AraC-type_HTH"/>
</dbReference>
<evidence type="ECO:0000256" key="2">
    <source>
        <dbReference type="ARBA" id="ARBA00023125"/>
    </source>
</evidence>
<dbReference type="Pfam" id="PF12833">
    <property type="entry name" value="HTH_18"/>
    <property type="match status" value="1"/>
</dbReference>
<dbReference type="PANTHER" id="PTHR46796">
    <property type="entry name" value="HTH-TYPE TRANSCRIPTIONAL ACTIVATOR RHAS-RELATED"/>
    <property type="match status" value="1"/>
</dbReference>
<accession>A0ABW3C8W0</accession>
<feature type="domain" description="HTH araC/xylS-type" evidence="4">
    <location>
        <begin position="205"/>
        <end position="303"/>
    </location>
</feature>
<dbReference type="InterPro" id="IPR032783">
    <property type="entry name" value="AraC_lig"/>
</dbReference>
<organism evidence="5 6">
    <name type="scientific">Actinomadura adrarensis</name>
    <dbReference type="NCBI Taxonomy" id="1819600"/>
    <lineage>
        <taxon>Bacteria</taxon>
        <taxon>Bacillati</taxon>
        <taxon>Actinomycetota</taxon>
        <taxon>Actinomycetes</taxon>
        <taxon>Streptosporangiales</taxon>
        <taxon>Thermomonosporaceae</taxon>
        <taxon>Actinomadura</taxon>
    </lineage>
</organism>
<evidence type="ECO:0000313" key="5">
    <source>
        <dbReference type="EMBL" id="MFD0850948.1"/>
    </source>
</evidence>
<evidence type="ECO:0000256" key="3">
    <source>
        <dbReference type="ARBA" id="ARBA00023163"/>
    </source>
</evidence>
<dbReference type="Proteomes" id="UP001597083">
    <property type="component" value="Unassembled WGS sequence"/>
</dbReference>
<comment type="caution">
    <text evidence="5">The sequence shown here is derived from an EMBL/GenBank/DDBJ whole genome shotgun (WGS) entry which is preliminary data.</text>
</comment>
<dbReference type="Gene3D" id="1.10.10.60">
    <property type="entry name" value="Homeodomain-like"/>
    <property type="match status" value="2"/>
</dbReference>
<keyword evidence="6" id="KW-1185">Reference proteome</keyword>
<sequence length="311" mass="34327">MDVLSDVLEVIRGGRPHAALTQTDAPWGVRFPAGDAAGCHVVLRGNCWLLPPDENPIPLNVGDVVFVPRGTEYALADHPGSPLIDYLPSPDEETAPLDRVRIDGDGPATTTLCAAYYFDRDRGHPLLDDLPGVIRLSPEVGRHASLRATIDLLGRELAEPRPGTAAILTSLIDMLLLFILRAWWDGEADRTTIGWATVFNDSDLMAVLRDIHAYPERPWTVENLAAVAGMSRATFSKRFATLVGRTPLAYLTWWRVTIAARLLRETDAPLRAIAARTGYTSQFAFAKAFKRQYGQPPGAYRKQRRKVPEPV</sequence>
<keyword evidence="3" id="KW-0804">Transcription</keyword>
<dbReference type="InterPro" id="IPR009057">
    <property type="entry name" value="Homeodomain-like_sf"/>
</dbReference>
<evidence type="ECO:0000259" key="4">
    <source>
        <dbReference type="PROSITE" id="PS01124"/>
    </source>
</evidence>
<name>A0ABW3C8W0_9ACTN</name>
<dbReference type="SUPFAM" id="SSF46689">
    <property type="entry name" value="Homeodomain-like"/>
    <property type="match status" value="2"/>
</dbReference>
<proteinExistence type="predicted"/>
<dbReference type="SMART" id="SM00342">
    <property type="entry name" value="HTH_ARAC"/>
    <property type="match status" value="1"/>
</dbReference>
<evidence type="ECO:0000256" key="1">
    <source>
        <dbReference type="ARBA" id="ARBA00023015"/>
    </source>
</evidence>
<dbReference type="PROSITE" id="PS01124">
    <property type="entry name" value="HTH_ARAC_FAMILY_2"/>
    <property type="match status" value="1"/>
</dbReference>
<dbReference type="EMBL" id="JBHTIR010000202">
    <property type="protein sequence ID" value="MFD0850948.1"/>
    <property type="molecule type" value="Genomic_DNA"/>
</dbReference>
<dbReference type="PANTHER" id="PTHR46796:SF7">
    <property type="entry name" value="ARAC FAMILY TRANSCRIPTIONAL REGULATOR"/>
    <property type="match status" value="1"/>
</dbReference>
<dbReference type="InterPro" id="IPR018062">
    <property type="entry name" value="HTH_AraC-typ_CS"/>
</dbReference>
<keyword evidence="1" id="KW-0805">Transcription regulation</keyword>